<dbReference type="RefSeq" id="WP_149566621.1">
    <property type="nucleotide sequence ID" value="NZ_CP035807.1"/>
</dbReference>
<evidence type="ECO:0000313" key="2">
    <source>
        <dbReference type="EMBL" id="QEN03362.1"/>
    </source>
</evidence>
<dbReference type="Proteomes" id="UP000323824">
    <property type="component" value="Chromosome"/>
</dbReference>
<dbReference type="EMBL" id="CP035807">
    <property type="protein sequence ID" value="QEN03362.1"/>
    <property type="molecule type" value="Genomic_DNA"/>
</dbReference>
<protein>
    <submittedName>
        <fullName evidence="2">Uncharacterized protein</fullName>
    </submittedName>
</protein>
<name>A0A5C1QB31_9SPIO</name>
<keyword evidence="1" id="KW-0812">Transmembrane</keyword>
<reference evidence="2 3" key="1">
    <citation type="submission" date="2019-02" db="EMBL/GenBank/DDBJ databases">
        <authorList>
            <person name="Fomenkov A."/>
            <person name="Dubinina G."/>
            <person name="Grabovich M."/>
            <person name="Vincze T."/>
            <person name="Roberts R.J."/>
        </authorList>
    </citation>
    <scope>NUCLEOTIDE SEQUENCE [LARGE SCALE GENOMIC DNA]</scope>
    <source>
        <strain evidence="2 3">P</strain>
    </source>
</reference>
<sequence length="191" mass="21986">MDLDLYLYLTYKKVPSFLALFNKLSFSIFFLIFNINISNAITYDEGLNDRIHVYFDITKTIQQDESVFNSIDSKNIIPLGIDIKIIDRFSFESLLVAVNDTKNISLRMSVGFNFYSQSFTGLYLSFYPVYDLCLDSMFTIDSLFNMAIDLGFNLKLGNKIFISPYFRFPIFNIGGDLYPLMDAGIKIGLVF</sequence>
<evidence type="ECO:0000256" key="1">
    <source>
        <dbReference type="SAM" id="Phobius"/>
    </source>
</evidence>
<feature type="transmembrane region" description="Helical" evidence="1">
    <location>
        <begin position="20"/>
        <end position="41"/>
    </location>
</feature>
<organism evidence="2 3">
    <name type="scientific">Thiospirochaeta perfilievii</name>
    <dbReference type="NCBI Taxonomy" id="252967"/>
    <lineage>
        <taxon>Bacteria</taxon>
        <taxon>Pseudomonadati</taxon>
        <taxon>Spirochaetota</taxon>
        <taxon>Spirochaetia</taxon>
        <taxon>Spirochaetales</taxon>
        <taxon>Spirochaetaceae</taxon>
        <taxon>Thiospirochaeta</taxon>
    </lineage>
</organism>
<dbReference type="AlphaFoldDB" id="A0A5C1QB31"/>
<accession>A0A5C1QB31</accession>
<reference evidence="2 3" key="2">
    <citation type="submission" date="2019-09" db="EMBL/GenBank/DDBJ databases">
        <title>Complete Genome Sequence and Methylome Analysis of free living Spirochaetas.</title>
        <authorList>
            <person name="Leshcheva N."/>
            <person name="Mikheeva N."/>
        </authorList>
    </citation>
    <scope>NUCLEOTIDE SEQUENCE [LARGE SCALE GENOMIC DNA]</scope>
    <source>
        <strain evidence="2 3">P</strain>
    </source>
</reference>
<gene>
    <name evidence="2" type="ORF">EW093_01120</name>
</gene>
<keyword evidence="1" id="KW-0472">Membrane</keyword>
<dbReference type="KEGG" id="sper:EW093_01120"/>
<evidence type="ECO:0000313" key="3">
    <source>
        <dbReference type="Proteomes" id="UP000323824"/>
    </source>
</evidence>
<proteinExistence type="predicted"/>
<keyword evidence="1" id="KW-1133">Transmembrane helix</keyword>
<keyword evidence="3" id="KW-1185">Reference proteome</keyword>